<organism evidence="1 2">
    <name type="scientific">Ramlibacter agri</name>
    <dbReference type="NCBI Taxonomy" id="2728837"/>
    <lineage>
        <taxon>Bacteria</taxon>
        <taxon>Pseudomonadati</taxon>
        <taxon>Pseudomonadota</taxon>
        <taxon>Betaproteobacteria</taxon>
        <taxon>Burkholderiales</taxon>
        <taxon>Comamonadaceae</taxon>
        <taxon>Ramlibacter</taxon>
    </lineage>
</organism>
<dbReference type="AlphaFoldDB" id="A0A848GV38"/>
<dbReference type="Proteomes" id="UP000541185">
    <property type="component" value="Unassembled WGS sequence"/>
</dbReference>
<comment type="caution">
    <text evidence="1">The sequence shown here is derived from an EMBL/GenBank/DDBJ whole genome shotgun (WGS) entry which is preliminary data.</text>
</comment>
<protein>
    <submittedName>
        <fullName evidence="1">Uncharacterized protein</fullName>
    </submittedName>
</protein>
<reference evidence="1 2" key="1">
    <citation type="submission" date="2020-04" db="EMBL/GenBank/DDBJ databases">
        <title>Ramlibacter sp. G-1-2-2 isolated from soil.</title>
        <authorList>
            <person name="Dahal R.H."/>
        </authorList>
    </citation>
    <scope>NUCLEOTIDE SEQUENCE [LARGE SCALE GENOMIC DNA]</scope>
    <source>
        <strain evidence="1 2">G-1-2-2</strain>
    </source>
</reference>
<sequence length="64" mass="7291">MTNKLAAIARWLNVRQQLNQSWIDTEIAPPDTQILGEDVRITAAEQEWFNDWQDESVVAGAQAH</sequence>
<name>A0A848GV38_9BURK</name>
<evidence type="ECO:0000313" key="1">
    <source>
        <dbReference type="EMBL" id="NML42496.1"/>
    </source>
</evidence>
<keyword evidence="2" id="KW-1185">Reference proteome</keyword>
<accession>A0A848GV38</accession>
<dbReference type="EMBL" id="JABBFX010000001">
    <property type="protein sequence ID" value="NML42496.1"/>
    <property type="molecule type" value="Genomic_DNA"/>
</dbReference>
<dbReference type="RefSeq" id="WP_169416703.1">
    <property type="nucleotide sequence ID" value="NZ_JABBFX010000001.1"/>
</dbReference>
<gene>
    <name evidence="1" type="ORF">HHL11_01965</name>
</gene>
<proteinExistence type="predicted"/>
<evidence type="ECO:0000313" key="2">
    <source>
        <dbReference type="Proteomes" id="UP000541185"/>
    </source>
</evidence>